<evidence type="ECO:0000313" key="2">
    <source>
        <dbReference type="Proteomes" id="UP000033423"/>
    </source>
</evidence>
<dbReference type="EMBL" id="LACI01001012">
    <property type="protein sequence ID" value="KJU85466.1"/>
    <property type="molecule type" value="Genomic_DNA"/>
</dbReference>
<name>A0A0F3GUD8_9BACT</name>
<protein>
    <submittedName>
        <fullName evidence="1">Uncharacterized protein</fullName>
    </submittedName>
</protein>
<proteinExistence type="predicted"/>
<reference evidence="1 2" key="1">
    <citation type="submission" date="2015-02" db="EMBL/GenBank/DDBJ databases">
        <title>Single-cell genomics of uncultivated deep-branching MTB reveals a conserved set of magnetosome genes.</title>
        <authorList>
            <person name="Kolinko S."/>
            <person name="Richter M."/>
            <person name="Glockner F.O."/>
            <person name="Brachmann A."/>
            <person name="Schuler D."/>
        </authorList>
    </citation>
    <scope>NUCLEOTIDE SEQUENCE [LARGE SCALE GENOMIC DNA]</scope>
    <source>
        <strain evidence="1">TM-1</strain>
    </source>
</reference>
<keyword evidence="2" id="KW-1185">Reference proteome</keyword>
<sequence>MPAHEHILSLLAKYTHDSCQSPSVTSQHLFHLRLEWSVVISIALDTASLPQRPELSYLLL</sequence>
<dbReference type="AlphaFoldDB" id="A0A0F3GUD8"/>
<organism evidence="1 2">
    <name type="scientific">Candidatus Magnetobacterium bavaricum</name>
    <dbReference type="NCBI Taxonomy" id="29290"/>
    <lineage>
        <taxon>Bacteria</taxon>
        <taxon>Pseudomonadati</taxon>
        <taxon>Nitrospirota</taxon>
        <taxon>Thermodesulfovibrionia</taxon>
        <taxon>Thermodesulfovibrionales</taxon>
        <taxon>Candidatus Magnetobacteriaceae</taxon>
        <taxon>Candidatus Magnetobacterium</taxon>
    </lineage>
</organism>
<accession>A0A0F3GUD8</accession>
<dbReference type="Proteomes" id="UP000033423">
    <property type="component" value="Unassembled WGS sequence"/>
</dbReference>
<evidence type="ECO:0000313" key="1">
    <source>
        <dbReference type="EMBL" id="KJU85466.1"/>
    </source>
</evidence>
<comment type="caution">
    <text evidence="1">The sequence shown here is derived from an EMBL/GenBank/DDBJ whole genome shotgun (WGS) entry which is preliminary data.</text>
</comment>
<gene>
    <name evidence="1" type="ORF">MBAV_002340</name>
</gene>